<dbReference type="AlphaFoldDB" id="D0MJW3"/>
<dbReference type="RefSeq" id="WP_012844382.1">
    <property type="nucleotide sequence ID" value="NC_013501.1"/>
</dbReference>
<dbReference type="EMBL" id="CP001807">
    <property type="protein sequence ID" value="ACY48771.1"/>
    <property type="molecule type" value="Genomic_DNA"/>
</dbReference>
<dbReference type="Proteomes" id="UP000002221">
    <property type="component" value="Chromosome"/>
</dbReference>
<dbReference type="InterPro" id="IPR041049">
    <property type="entry name" value="DUF5615"/>
</dbReference>
<organism evidence="2 3">
    <name type="scientific">Rhodothermus marinus (strain ATCC 43812 / DSM 4252 / R-10)</name>
    <name type="common">Rhodothermus obamensis</name>
    <dbReference type="NCBI Taxonomy" id="518766"/>
    <lineage>
        <taxon>Bacteria</taxon>
        <taxon>Pseudomonadati</taxon>
        <taxon>Rhodothermota</taxon>
        <taxon>Rhodothermia</taxon>
        <taxon>Rhodothermales</taxon>
        <taxon>Rhodothermaceae</taxon>
        <taxon>Rhodothermus</taxon>
    </lineage>
</organism>
<keyword evidence="3" id="KW-1185">Reference proteome</keyword>
<evidence type="ECO:0000313" key="3">
    <source>
        <dbReference type="Proteomes" id="UP000002221"/>
    </source>
</evidence>
<sequence length="117" mass="13537">MRCLANENFPLSSVHLLRQAGYDVTSIIQEMPGATDHEVLARASREKRIVLTFDRDYGALVYRMRSPVPSGIVLFRFDPQTPEEPAQWLLRVLQQPGLFLEGKFTVIERERVRQRPL</sequence>
<feature type="domain" description="DUF5615" evidence="1">
    <location>
        <begin position="1"/>
        <end position="109"/>
    </location>
</feature>
<gene>
    <name evidence="2" type="ordered locus">Rmar_1888</name>
</gene>
<reference evidence="2 3" key="1">
    <citation type="journal article" date="2009" name="Stand. Genomic Sci.">
        <title>Complete genome sequence of Rhodothermus marinus type strain (R-10).</title>
        <authorList>
            <person name="Nolan M."/>
            <person name="Tindall B.J."/>
            <person name="Pomrenke H."/>
            <person name="Lapidus A."/>
            <person name="Copeland A."/>
            <person name="Glavina Del Rio T."/>
            <person name="Lucas S."/>
            <person name="Chen F."/>
            <person name="Tice H."/>
            <person name="Cheng J.F."/>
            <person name="Saunders E."/>
            <person name="Han C."/>
            <person name="Bruce D."/>
            <person name="Goodwin L."/>
            <person name="Chain P."/>
            <person name="Pitluck S."/>
            <person name="Ovchinikova G."/>
            <person name="Pati A."/>
            <person name="Ivanova N."/>
            <person name="Mavromatis K."/>
            <person name="Chen A."/>
            <person name="Palaniappan K."/>
            <person name="Land M."/>
            <person name="Hauser L."/>
            <person name="Chang Y.J."/>
            <person name="Jeffries C.D."/>
            <person name="Brettin T."/>
            <person name="Goker M."/>
            <person name="Bristow J."/>
            <person name="Eisen J.A."/>
            <person name="Markowitz V."/>
            <person name="Hugenholtz P."/>
            <person name="Kyrpides N.C."/>
            <person name="Klenk H.P."/>
            <person name="Detter J.C."/>
        </authorList>
    </citation>
    <scope>NUCLEOTIDE SEQUENCE [LARGE SCALE GENOMIC DNA]</scope>
    <source>
        <strain evidence="3">ATCC 43812 / DSM 4252 / R-10</strain>
    </source>
</reference>
<dbReference type="STRING" id="518766.Rmar_1888"/>
<proteinExistence type="predicted"/>
<evidence type="ECO:0000313" key="2">
    <source>
        <dbReference type="EMBL" id="ACY48771.1"/>
    </source>
</evidence>
<dbReference type="KEGG" id="rmr:Rmar_1888"/>
<evidence type="ECO:0000259" key="1">
    <source>
        <dbReference type="Pfam" id="PF18480"/>
    </source>
</evidence>
<dbReference type="eggNOG" id="COG4634">
    <property type="taxonomic scope" value="Bacteria"/>
</dbReference>
<protein>
    <recommendedName>
        <fullName evidence="1">DUF5615 domain-containing protein</fullName>
    </recommendedName>
</protein>
<dbReference type="HOGENOM" id="CLU_150003_0_1_10"/>
<name>D0MJW3_RHOM4</name>
<accession>D0MJW3</accession>
<dbReference type="OrthoDB" id="9806751at2"/>
<dbReference type="Pfam" id="PF18480">
    <property type="entry name" value="DUF5615"/>
    <property type="match status" value="1"/>
</dbReference>